<dbReference type="AlphaFoldDB" id="A0A517V829"/>
<name>A0A517V829_9PLAN</name>
<evidence type="ECO:0000313" key="1">
    <source>
        <dbReference type="EMBL" id="QDT89160.1"/>
    </source>
</evidence>
<dbReference type="EMBL" id="CP036343">
    <property type="protein sequence ID" value="QDT89160.1"/>
    <property type="molecule type" value="Genomic_DNA"/>
</dbReference>
<reference evidence="1 2" key="1">
    <citation type="submission" date="2019-02" db="EMBL/GenBank/DDBJ databases">
        <title>Deep-cultivation of Planctomycetes and their phenomic and genomic characterization uncovers novel biology.</title>
        <authorList>
            <person name="Wiegand S."/>
            <person name="Jogler M."/>
            <person name="Boedeker C."/>
            <person name="Pinto D."/>
            <person name="Vollmers J."/>
            <person name="Rivas-Marin E."/>
            <person name="Kohn T."/>
            <person name="Peeters S.H."/>
            <person name="Heuer A."/>
            <person name="Rast P."/>
            <person name="Oberbeckmann S."/>
            <person name="Bunk B."/>
            <person name="Jeske O."/>
            <person name="Meyerdierks A."/>
            <person name="Storesund J.E."/>
            <person name="Kallscheuer N."/>
            <person name="Luecker S."/>
            <person name="Lage O.M."/>
            <person name="Pohl T."/>
            <person name="Merkel B.J."/>
            <person name="Hornburger P."/>
            <person name="Mueller R.-W."/>
            <person name="Bruemmer F."/>
            <person name="Labrenz M."/>
            <person name="Spormann A.M."/>
            <person name="Op den Camp H."/>
            <person name="Overmann J."/>
            <person name="Amann R."/>
            <person name="Jetten M.S.M."/>
            <person name="Mascher T."/>
            <person name="Medema M.H."/>
            <person name="Devos D.P."/>
            <person name="Kaster A.-K."/>
            <person name="Ovreas L."/>
            <person name="Rohde M."/>
            <person name="Galperin M.Y."/>
            <person name="Jogler C."/>
        </authorList>
    </citation>
    <scope>NUCLEOTIDE SEQUENCE [LARGE SCALE GENOMIC DNA]</scope>
    <source>
        <strain evidence="1 2">Pan161</strain>
    </source>
</reference>
<accession>A0A517V829</accession>
<proteinExistence type="predicted"/>
<protein>
    <submittedName>
        <fullName evidence="1">Uncharacterized protein</fullName>
    </submittedName>
</protein>
<evidence type="ECO:0000313" key="2">
    <source>
        <dbReference type="Proteomes" id="UP000316855"/>
    </source>
</evidence>
<dbReference type="Proteomes" id="UP000316855">
    <property type="component" value="Chromosome"/>
</dbReference>
<gene>
    <name evidence="1" type="ORF">Pan161_07860</name>
</gene>
<keyword evidence="2" id="KW-1185">Reference proteome</keyword>
<sequence>MPATATKTKREEMQDAVRRLPDLMEERKQIQADIESIDRSLAVCRPSDADLQLVKDRLETTIAKRRRNEVAIDQASNKFPQTLLETCPDKSLNKKRLELLQEKKTMIAAVAAVKKEIEITETNIVRTEDQIRRDTESKNVDLHTDRIAESKATLSRFREVLERQQAALVSVQSSSDEVVQEIQQVKQEMIFA</sequence>
<organism evidence="1 2">
    <name type="scientific">Gimesia algae</name>
    <dbReference type="NCBI Taxonomy" id="2527971"/>
    <lineage>
        <taxon>Bacteria</taxon>
        <taxon>Pseudomonadati</taxon>
        <taxon>Planctomycetota</taxon>
        <taxon>Planctomycetia</taxon>
        <taxon>Planctomycetales</taxon>
        <taxon>Planctomycetaceae</taxon>
        <taxon>Gimesia</taxon>
    </lineage>
</organism>
<dbReference type="KEGG" id="gax:Pan161_07860"/>